<accession>A0ABY7ZL59</accession>
<proteinExistence type="predicted"/>
<dbReference type="Proteomes" id="UP001219605">
    <property type="component" value="Chromosome"/>
</dbReference>
<feature type="signal peptide" evidence="1">
    <location>
        <begin position="1"/>
        <end position="22"/>
    </location>
</feature>
<protein>
    <recommendedName>
        <fullName evidence="4">Ig-like domain-containing protein</fullName>
    </recommendedName>
</protein>
<evidence type="ECO:0008006" key="4">
    <source>
        <dbReference type="Google" id="ProtNLM"/>
    </source>
</evidence>
<gene>
    <name evidence="2" type="ORF">PVK37_19445</name>
</gene>
<keyword evidence="1" id="KW-0732">Signal</keyword>
<feature type="chain" id="PRO_5047037834" description="Ig-like domain-containing protein" evidence="1">
    <location>
        <begin position="23"/>
        <end position="115"/>
    </location>
</feature>
<organism evidence="2 3">
    <name type="scientific">Micromonospora cathayae</name>
    <dbReference type="NCBI Taxonomy" id="3028804"/>
    <lineage>
        <taxon>Bacteria</taxon>
        <taxon>Bacillati</taxon>
        <taxon>Actinomycetota</taxon>
        <taxon>Actinomycetes</taxon>
        <taxon>Micromonosporales</taxon>
        <taxon>Micromonosporaceae</taxon>
        <taxon>Micromonospora</taxon>
    </lineage>
</organism>
<dbReference type="EMBL" id="CP118615">
    <property type="protein sequence ID" value="WDZ82644.1"/>
    <property type="molecule type" value="Genomic_DNA"/>
</dbReference>
<evidence type="ECO:0000313" key="2">
    <source>
        <dbReference type="EMBL" id="WDZ82644.1"/>
    </source>
</evidence>
<evidence type="ECO:0000256" key="1">
    <source>
        <dbReference type="SAM" id="SignalP"/>
    </source>
</evidence>
<dbReference type="RefSeq" id="WP_275028924.1">
    <property type="nucleotide sequence ID" value="NZ_CP118615.1"/>
</dbReference>
<keyword evidence="3" id="KW-1185">Reference proteome</keyword>
<evidence type="ECO:0000313" key="3">
    <source>
        <dbReference type="Proteomes" id="UP001219605"/>
    </source>
</evidence>
<sequence>MHVLTKAAVAVAATVLGSTTVAAPAAATTLTVKGSCRIDIGFNTPWENFTCNASASGGTGDYLYTWKSLMPFTYLDETEGQWVTGYCSLTDQTQVQVTVTSGAETASAVVPFRCD</sequence>
<name>A0ABY7ZL59_9ACTN</name>
<reference evidence="2 3" key="1">
    <citation type="submission" date="2023-02" db="EMBL/GenBank/DDBJ databases">
        <authorList>
            <person name="Mo P."/>
        </authorList>
    </citation>
    <scope>NUCLEOTIDE SEQUENCE [LARGE SCALE GENOMIC DNA]</scope>
    <source>
        <strain evidence="2 3">HUAS 3</strain>
    </source>
</reference>